<sequence length="329" mass="36121">MARTVRSLRRVLLAPDLAEVSFARRGFAPLPARSPASRLEDVPRAVVCGFEWAMEARGIQEIAHRLELLDPEQRGFGYEGATMALTVLDVMGRGRRTRELLNGPGRPHILLAYIGIGFAMARLPRVMWRKVLPDLTGQPFHPVMSWLAVDGYGFDLAYFHTRRWVDEQRVPASYPWQGAPGYFPRAVDQGIGRALWFIHGARPERVDAAIRAFAEHRQPDLWSGAGLAAAFAGGCGADTFAVLRRLAGQHAPELAQGAVFAIRARDLAGYVPEHSAVATRALTGLSVEAAVALADDSALPEGGSGPVPAYEHWRRAIRAHFRPEVATRR</sequence>
<accession>A0ABT7Z005</accession>
<name>A0ABT7Z005_9ACTN</name>
<dbReference type="RefSeq" id="WP_290109619.1">
    <property type="nucleotide sequence ID" value="NZ_JAUEPL010000002.1"/>
</dbReference>
<gene>
    <name evidence="1" type="ORF">QWM81_01895</name>
</gene>
<reference evidence="1" key="1">
    <citation type="submission" date="2023-06" db="EMBL/GenBank/DDBJ databases">
        <title>WGS-Sequencing of Streptomyces ficellus isolate 21 collected from sand in Gara Djebilet Iron Mine in Algeria.</title>
        <authorList>
            <person name="Zegers G.P."/>
            <person name="Gomez A."/>
            <person name="Gueddou A."/>
            <person name="Zahara A.F."/>
            <person name="Worth M."/>
            <person name="Sevigny J.L."/>
            <person name="Tisa L."/>
        </authorList>
    </citation>
    <scope>NUCLEOTIDE SEQUENCE</scope>
    <source>
        <strain evidence="1">AS11</strain>
    </source>
</reference>
<evidence type="ECO:0000313" key="1">
    <source>
        <dbReference type="EMBL" id="MDN3292815.1"/>
    </source>
</evidence>
<protein>
    <submittedName>
        <fullName evidence="1">DUF1702 family protein</fullName>
    </submittedName>
</protein>
<dbReference type="EMBL" id="JAUEPL010000002">
    <property type="protein sequence ID" value="MDN3292815.1"/>
    <property type="molecule type" value="Genomic_DNA"/>
</dbReference>
<dbReference type="Proteomes" id="UP001174050">
    <property type="component" value="Unassembled WGS sequence"/>
</dbReference>
<dbReference type="Pfam" id="PF08012">
    <property type="entry name" value="DUF1702"/>
    <property type="match status" value="1"/>
</dbReference>
<dbReference type="InterPro" id="IPR012964">
    <property type="entry name" value="DUF1702"/>
</dbReference>
<proteinExistence type="predicted"/>
<evidence type="ECO:0000313" key="2">
    <source>
        <dbReference type="Proteomes" id="UP001174050"/>
    </source>
</evidence>
<organism evidence="1 2">
    <name type="scientific">Streptomyces ficellus</name>
    <dbReference type="NCBI Taxonomy" id="1977088"/>
    <lineage>
        <taxon>Bacteria</taxon>
        <taxon>Bacillati</taxon>
        <taxon>Actinomycetota</taxon>
        <taxon>Actinomycetes</taxon>
        <taxon>Kitasatosporales</taxon>
        <taxon>Streptomycetaceae</taxon>
        <taxon>Streptomyces</taxon>
    </lineage>
</organism>
<keyword evidence="2" id="KW-1185">Reference proteome</keyword>
<comment type="caution">
    <text evidence="1">The sequence shown here is derived from an EMBL/GenBank/DDBJ whole genome shotgun (WGS) entry which is preliminary data.</text>
</comment>